<dbReference type="InterPro" id="IPR012337">
    <property type="entry name" value="RNaseH-like_sf"/>
</dbReference>
<accession>A0A6M3XU98</accession>
<dbReference type="SUPFAM" id="SSF53098">
    <property type="entry name" value="Ribonuclease H-like"/>
    <property type="match status" value="1"/>
</dbReference>
<reference evidence="3" key="1">
    <citation type="submission" date="2020-03" db="EMBL/GenBank/DDBJ databases">
        <title>The deep terrestrial virosphere.</title>
        <authorList>
            <person name="Holmfeldt K."/>
            <person name="Nilsson E."/>
            <person name="Simone D."/>
            <person name="Lopez-Fernandez M."/>
            <person name="Wu X."/>
            <person name="de Brujin I."/>
            <person name="Lundin D."/>
            <person name="Andersson A."/>
            <person name="Bertilsson S."/>
            <person name="Dopson M."/>
        </authorList>
    </citation>
    <scope>NUCLEOTIDE SEQUENCE</scope>
    <source>
        <strain evidence="2">MM415B03474</strain>
        <strain evidence="3">TM448B02137</strain>
    </source>
</reference>
<evidence type="ECO:0000259" key="1">
    <source>
        <dbReference type="SMART" id="SM00479"/>
    </source>
</evidence>
<dbReference type="SMART" id="SM00479">
    <property type="entry name" value="EXOIII"/>
    <property type="match status" value="1"/>
</dbReference>
<dbReference type="Gene3D" id="3.30.420.10">
    <property type="entry name" value="Ribonuclease H-like superfamily/Ribonuclease H"/>
    <property type="match status" value="1"/>
</dbReference>
<organism evidence="3">
    <name type="scientific">viral metagenome</name>
    <dbReference type="NCBI Taxonomy" id="1070528"/>
    <lineage>
        <taxon>unclassified sequences</taxon>
        <taxon>metagenomes</taxon>
        <taxon>organismal metagenomes</taxon>
    </lineage>
</organism>
<evidence type="ECO:0000313" key="2">
    <source>
        <dbReference type="EMBL" id="QJA91101.1"/>
    </source>
</evidence>
<proteinExistence type="predicted"/>
<dbReference type="CDD" id="cd06127">
    <property type="entry name" value="DEDDh"/>
    <property type="match status" value="1"/>
</dbReference>
<name>A0A6M3XU98_9ZZZZ</name>
<dbReference type="InterPro" id="IPR036397">
    <property type="entry name" value="RNaseH_sf"/>
</dbReference>
<feature type="domain" description="Exonuclease" evidence="1">
    <location>
        <begin position="1"/>
        <end position="191"/>
    </location>
</feature>
<dbReference type="Pfam" id="PF00929">
    <property type="entry name" value="RNase_T"/>
    <property type="match status" value="1"/>
</dbReference>
<keyword evidence="3" id="KW-0269">Exonuclease</keyword>
<protein>
    <submittedName>
        <fullName evidence="3">Putative exonuclease</fullName>
    </submittedName>
</protein>
<keyword evidence="3" id="KW-0378">Hydrolase</keyword>
<dbReference type="EMBL" id="MT142961">
    <property type="protein sequence ID" value="QJA91101.1"/>
    <property type="molecule type" value="Genomic_DNA"/>
</dbReference>
<dbReference type="GO" id="GO:0003676">
    <property type="term" value="F:nucleic acid binding"/>
    <property type="evidence" value="ECO:0007669"/>
    <property type="project" value="InterPro"/>
</dbReference>
<dbReference type="InterPro" id="IPR013520">
    <property type="entry name" value="Ribonucl_H"/>
</dbReference>
<keyword evidence="3" id="KW-0540">Nuclease</keyword>
<gene>
    <name evidence="2" type="ORF">MM415B03474_0015</name>
    <name evidence="3" type="ORF">TM448B02137_0007</name>
</gene>
<dbReference type="GO" id="GO:0004527">
    <property type="term" value="F:exonuclease activity"/>
    <property type="evidence" value="ECO:0007669"/>
    <property type="project" value="UniProtKB-KW"/>
</dbReference>
<dbReference type="AlphaFoldDB" id="A0A6M3XU98"/>
<evidence type="ECO:0000313" key="3">
    <source>
        <dbReference type="EMBL" id="QJI00848.1"/>
    </source>
</evidence>
<dbReference type="EMBL" id="MT144880">
    <property type="protein sequence ID" value="QJI00848.1"/>
    <property type="molecule type" value="Genomic_DNA"/>
</dbReference>
<sequence length="191" mass="22176">MELFFDTETSDKFNFKTQRYTDDNFPWMVQLGAILADENIVYAELNLIVLPKGRKISDGAAAVHNISNEIAEKVGVSEEIVMDNFIELYSRAKTLVAHNYEFDSQIVAALLYRNDEKQYANKVIHTPDHFCTMKETTEICKLPGPYGFKWPKLSELYEFLFNEGFVGAHDAMFDIRATMKCYYELKRRELI</sequence>